<name>A0ABT7ME05_9PSEU</name>
<evidence type="ECO:0000256" key="1">
    <source>
        <dbReference type="SAM" id="SignalP"/>
    </source>
</evidence>
<feature type="chain" id="PRO_5045998203" evidence="1">
    <location>
        <begin position="26"/>
        <end position="281"/>
    </location>
</feature>
<dbReference type="InterPro" id="IPR012338">
    <property type="entry name" value="Beta-lactam/transpept-like"/>
</dbReference>
<dbReference type="Gene3D" id="3.40.710.10">
    <property type="entry name" value="DD-peptidase/beta-lactamase superfamily"/>
    <property type="match status" value="1"/>
</dbReference>
<dbReference type="InterPro" id="IPR000871">
    <property type="entry name" value="Beta-lactam_class-A"/>
</dbReference>
<dbReference type="EMBL" id="JASVWF010000006">
    <property type="protein sequence ID" value="MDL5158896.1"/>
    <property type="molecule type" value="Genomic_DNA"/>
</dbReference>
<keyword evidence="3" id="KW-0378">Hydrolase</keyword>
<sequence>MSRSWRAAGLCVLAAVVVSCAPAPAPVAAPPPVTTAASAPVEPSRAQEAVDAADASVTRAGATVGIAVLDRTTGSLAVNDAGSEPFNSASLSKVLTVLDALRGGQVTDADRELIRAALGPSDDDAMNTLWSRFGGQAGITRVSEALGLQDTTAPDDPSQWGEVQLSPRDMTSVFRYVVEGLAPVDRDLVLDALGAAPAQAADGFDQAFGLLDPSRRGPADAKQGWLCCLDEAVDLHSAGLLAPADRYVVAILSRQPYGYPAARQVLDDAAAAIRDVVGDRG</sequence>
<dbReference type="Proteomes" id="UP001231924">
    <property type="component" value="Unassembled WGS sequence"/>
</dbReference>
<dbReference type="PANTHER" id="PTHR35333:SF3">
    <property type="entry name" value="BETA-LACTAMASE-TYPE TRANSPEPTIDASE FOLD CONTAINING PROTEIN"/>
    <property type="match status" value="1"/>
</dbReference>
<keyword evidence="4" id="KW-1185">Reference proteome</keyword>
<evidence type="ECO:0000259" key="2">
    <source>
        <dbReference type="Pfam" id="PF13354"/>
    </source>
</evidence>
<dbReference type="PANTHER" id="PTHR35333">
    <property type="entry name" value="BETA-LACTAMASE"/>
    <property type="match status" value="1"/>
</dbReference>
<accession>A0ABT7ME05</accession>
<evidence type="ECO:0000313" key="3">
    <source>
        <dbReference type="EMBL" id="MDL5158896.1"/>
    </source>
</evidence>
<dbReference type="SUPFAM" id="SSF56601">
    <property type="entry name" value="beta-lactamase/transpeptidase-like"/>
    <property type="match status" value="1"/>
</dbReference>
<evidence type="ECO:0000313" key="4">
    <source>
        <dbReference type="Proteomes" id="UP001231924"/>
    </source>
</evidence>
<organism evidence="3 4">
    <name type="scientific">Actinomycetospora termitidis</name>
    <dbReference type="NCBI Taxonomy" id="3053470"/>
    <lineage>
        <taxon>Bacteria</taxon>
        <taxon>Bacillati</taxon>
        <taxon>Actinomycetota</taxon>
        <taxon>Actinomycetes</taxon>
        <taxon>Pseudonocardiales</taxon>
        <taxon>Pseudonocardiaceae</taxon>
        <taxon>Actinomycetospora</taxon>
    </lineage>
</organism>
<dbReference type="Pfam" id="PF13354">
    <property type="entry name" value="Beta-lactamase2"/>
    <property type="match status" value="1"/>
</dbReference>
<feature type="signal peptide" evidence="1">
    <location>
        <begin position="1"/>
        <end position="25"/>
    </location>
</feature>
<dbReference type="PROSITE" id="PS51257">
    <property type="entry name" value="PROKAR_LIPOPROTEIN"/>
    <property type="match status" value="1"/>
</dbReference>
<comment type="caution">
    <text evidence="3">The sequence shown here is derived from an EMBL/GenBank/DDBJ whole genome shotgun (WGS) entry which is preliminary data.</text>
</comment>
<reference evidence="3 4" key="1">
    <citation type="submission" date="2023-06" db="EMBL/GenBank/DDBJ databases">
        <title>Actinomycetospora Odt1-22.</title>
        <authorList>
            <person name="Supong K."/>
        </authorList>
    </citation>
    <scope>NUCLEOTIDE SEQUENCE [LARGE SCALE GENOMIC DNA]</scope>
    <source>
        <strain evidence="3 4">Odt1-22</strain>
    </source>
</reference>
<dbReference type="RefSeq" id="WP_286055457.1">
    <property type="nucleotide sequence ID" value="NZ_JASVWF010000006.1"/>
</dbReference>
<gene>
    <name evidence="3" type="ORF">QRT03_23210</name>
</gene>
<feature type="domain" description="Beta-lactamase class A catalytic" evidence="2">
    <location>
        <begin position="111"/>
        <end position="252"/>
    </location>
</feature>
<dbReference type="InterPro" id="IPR045155">
    <property type="entry name" value="Beta-lactam_cat"/>
</dbReference>
<dbReference type="GO" id="GO:0016787">
    <property type="term" value="F:hydrolase activity"/>
    <property type="evidence" value="ECO:0007669"/>
    <property type="project" value="UniProtKB-KW"/>
</dbReference>
<proteinExistence type="predicted"/>
<protein>
    <submittedName>
        <fullName evidence="3">Serine hydrolase</fullName>
    </submittedName>
</protein>
<keyword evidence="1" id="KW-0732">Signal</keyword>